<organism evidence="2 3">
    <name type="scientific">Paragonimus westermani</name>
    <dbReference type="NCBI Taxonomy" id="34504"/>
    <lineage>
        <taxon>Eukaryota</taxon>
        <taxon>Metazoa</taxon>
        <taxon>Spiralia</taxon>
        <taxon>Lophotrochozoa</taxon>
        <taxon>Platyhelminthes</taxon>
        <taxon>Trematoda</taxon>
        <taxon>Digenea</taxon>
        <taxon>Plagiorchiida</taxon>
        <taxon>Troglotremata</taxon>
        <taxon>Troglotrematidae</taxon>
        <taxon>Paragonimus</taxon>
    </lineage>
</organism>
<comment type="caution">
    <text evidence="2">The sequence shown here is derived from an EMBL/GenBank/DDBJ whole genome shotgun (WGS) entry which is preliminary data.</text>
</comment>
<name>A0A5J4NV60_9TREM</name>
<evidence type="ECO:0000256" key="1">
    <source>
        <dbReference type="SAM" id="MobiDB-lite"/>
    </source>
</evidence>
<dbReference type="Proteomes" id="UP000324629">
    <property type="component" value="Unassembled WGS sequence"/>
</dbReference>
<accession>A0A5J4NV60</accession>
<sequence>MGAPMKDMSNMMETLDKVSYMPSYRDEWTYTVEANAHKLPQSRRSRVNWAAENMRDSAIEVPTYTGTLQDFLETRAKSYPRTTPAPPINRPEPSRETTISSDTTTSTPRPTRPPDEHRPQPEAPRHVELPGKREEIDIKTEMDAKKPRMAGAGEDEGYSSGLAVAKHAHRLFGIHYYKTHVTITRKQHLTIAQYKPGESTISQFYITCLPYQLFEFWTINENGNGYREPAASIFNGFRYCAYDSASIRLSHFVPLQNTLQGSTQTDTPALNTTPYAYIARDTLGILDRIQATTPITVTTLQAQQVKLKSNDYWQTENEEGLLGLSEVQTFHQGQTCEFNLRFQNQFNCMKQQTPIYSATQARYLPMSMDTGDNSVVGGLQMAVKKDSTVTPMVVVPETNYPFIFIFLPYIEKVNDQETIARLYAHILMETSMELTLWSIPDGAQHLNDHIAAKNQLDYISHLYTSNLLYHQAYQFNH</sequence>
<feature type="compositionally biased region" description="Low complexity" evidence="1">
    <location>
        <begin position="96"/>
        <end position="109"/>
    </location>
</feature>
<feature type="region of interest" description="Disordered" evidence="1">
    <location>
        <begin position="77"/>
        <end position="153"/>
    </location>
</feature>
<evidence type="ECO:0000313" key="3">
    <source>
        <dbReference type="Proteomes" id="UP000324629"/>
    </source>
</evidence>
<proteinExistence type="predicted"/>
<dbReference type="AlphaFoldDB" id="A0A5J4NV60"/>
<feature type="compositionally biased region" description="Basic and acidic residues" evidence="1">
    <location>
        <begin position="112"/>
        <end position="146"/>
    </location>
</feature>
<dbReference type="EMBL" id="QNGE01000737">
    <property type="protein sequence ID" value="KAA3679443.1"/>
    <property type="molecule type" value="Genomic_DNA"/>
</dbReference>
<evidence type="ECO:0000313" key="2">
    <source>
        <dbReference type="EMBL" id="KAA3679443.1"/>
    </source>
</evidence>
<protein>
    <submittedName>
        <fullName evidence="2">Uncharacterized protein</fullName>
    </submittedName>
</protein>
<reference evidence="2 3" key="1">
    <citation type="journal article" date="2019" name="Gigascience">
        <title>Whole-genome sequence of the oriental lung fluke Paragonimus westermani.</title>
        <authorList>
            <person name="Oey H."/>
            <person name="Zakrzewski M."/>
            <person name="Narain K."/>
            <person name="Devi K.R."/>
            <person name="Agatsuma T."/>
            <person name="Nawaratna S."/>
            <person name="Gobert G.N."/>
            <person name="Jones M.K."/>
            <person name="Ragan M.A."/>
            <person name="McManus D.P."/>
            <person name="Krause L."/>
        </authorList>
    </citation>
    <scope>NUCLEOTIDE SEQUENCE [LARGE SCALE GENOMIC DNA]</scope>
    <source>
        <strain evidence="2 3">IND2009</strain>
    </source>
</reference>
<keyword evidence="3" id="KW-1185">Reference proteome</keyword>
<gene>
    <name evidence="2" type="ORF">DEA37_0001196</name>
</gene>